<dbReference type="SUPFAM" id="SSF51735">
    <property type="entry name" value="NAD(P)-binding Rossmann-fold domains"/>
    <property type="match status" value="1"/>
</dbReference>
<dbReference type="Gene3D" id="3.40.50.720">
    <property type="entry name" value="NAD(P)-binding Rossmann-like Domain"/>
    <property type="match status" value="1"/>
</dbReference>
<dbReference type="AlphaFoldDB" id="M3JT06"/>
<dbReference type="STRING" id="1245528.M3JT06"/>
<sequence>MSKLVIFGAHGKVGQQLVRLIAEKSSLYTATAVVRNQEQAQQIKSISSDSPNLSTANLTVDNATVQEIADTIKGHDAVVFTAGSGGKNLLQVDLDGAVKTFEASVAANVKRFIIVSAVHADKREYGAKSPIRNYYIAKHYADRILAHEFKDKLDFTILKPTHLTDDPPTGKIKFLTDDNVGSVTRADVAKVIYEIIDNKSTFGKSYDFANGDLSVTDPAIYK</sequence>
<dbReference type="eggNOG" id="KOG1203">
    <property type="taxonomic scope" value="Eukaryota"/>
</dbReference>
<evidence type="ECO:0000313" key="3">
    <source>
        <dbReference type="Proteomes" id="UP000011777"/>
    </source>
</evidence>
<accession>M3JT06</accession>
<gene>
    <name evidence="2" type="ORF">G210_3808</name>
</gene>
<proteinExistence type="predicted"/>
<dbReference type="Pfam" id="PF13460">
    <property type="entry name" value="NAD_binding_10"/>
    <property type="match status" value="1"/>
</dbReference>
<dbReference type="EMBL" id="AOGT01002237">
    <property type="protein sequence ID" value="EMG45965.1"/>
    <property type="molecule type" value="Genomic_DNA"/>
</dbReference>
<organism evidence="2 3">
    <name type="scientific">Candida maltosa (strain Xu316)</name>
    <name type="common">Yeast</name>
    <dbReference type="NCBI Taxonomy" id="1245528"/>
    <lineage>
        <taxon>Eukaryota</taxon>
        <taxon>Fungi</taxon>
        <taxon>Dikarya</taxon>
        <taxon>Ascomycota</taxon>
        <taxon>Saccharomycotina</taxon>
        <taxon>Pichiomycetes</taxon>
        <taxon>Debaryomycetaceae</taxon>
        <taxon>Candida/Lodderomyces clade</taxon>
        <taxon>Candida</taxon>
    </lineage>
</organism>
<name>M3JT06_CANMX</name>
<dbReference type="OrthoDB" id="10254604at2759"/>
<dbReference type="CDD" id="cd05243">
    <property type="entry name" value="SDR_a5"/>
    <property type="match status" value="1"/>
</dbReference>
<keyword evidence="3" id="KW-1185">Reference proteome</keyword>
<comment type="caution">
    <text evidence="2">The sequence shown here is derived from an EMBL/GenBank/DDBJ whole genome shotgun (WGS) entry which is preliminary data.</text>
</comment>
<dbReference type="Proteomes" id="UP000011777">
    <property type="component" value="Unassembled WGS sequence"/>
</dbReference>
<dbReference type="OMA" id="YFKNEVG"/>
<feature type="domain" description="NAD(P)-binding" evidence="1">
    <location>
        <begin position="8"/>
        <end position="198"/>
    </location>
</feature>
<evidence type="ECO:0000313" key="2">
    <source>
        <dbReference type="EMBL" id="EMG45965.1"/>
    </source>
</evidence>
<dbReference type="HOGENOM" id="CLU_025711_1_2_1"/>
<dbReference type="InterPro" id="IPR036291">
    <property type="entry name" value="NAD(P)-bd_dom_sf"/>
</dbReference>
<dbReference type="PANTHER" id="PTHR15020">
    <property type="entry name" value="FLAVIN REDUCTASE-RELATED"/>
    <property type="match status" value="1"/>
</dbReference>
<evidence type="ECO:0000259" key="1">
    <source>
        <dbReference type="Pfam" id="PF13460"/>
    </source>
</evidence>
<reference evidence="2 3" key="1">
    <citation type="submission" date="2013-02" db="EMBL/GenBank/DDBJ databases">
        <title>Genome sequence of Candida maltosa Xu316, a potential industrial strain for xylitol and ethanol production.</title>
        <authorList>
            <person name="Yu J."/>
            <person name="Wang Q."/>
            <person name="Geng X."/>
            <person name="Bao W."/>
            <person name="He P."/>
            <person name="Cai J."/>
        </authorList>
    </citation>
    <scope>NUCLEOTIDE SEQUENCE [LARGE SCALE GENOMIC DNA]</scope>
    <source>
        <strain evidence="3">Xu316</strain>
    </source>
</reference>
<protein>
    <recommendedName>
        <fullName evidence="1">NAD(P)-binding domain-containing protein</fullName>
    </recommendedName>
</protein>
<dbReference type="PANTHER" id="PTHR15020:SF50">
    <property type="entry name" value="UPF0659 PROTEIN YMR090W"/>
    <property type="match status" value="1"/>
</dbReference>
<dbReference type="InterPro" id="IPR016040">
    <property type="entry name" value="NAD(P)-bd_dom"/>
</dbReference>